<dbReference type="PANTHER" id="PTHR43084:SF1">
    <property type="entry name" value="PERSULFIDE DIOXYGENASE ETHE1, MITOCHONDRIAL"/>
    <property type="match status" value="1"/>
</dbReference>
<evidence type="ECO:0000313" key="10">
    <source>
        <dbReference type="EMBL" id="STY31210.1"/>
    </source>
</evidence>
<evidence type="ECO:0000256" key="8">
    <source>
        <dbReference type="ARBA" id="ARBA00023004"/>
    </source>
</evidence>
<evidence type="ECO:0000313" key="11">
    <source>
        <dbReference type="Proteomes" id="UP000255297"/>
    </source>
</evidence>
<evidence type="ECO:0000256" key="2">
    <source>
        <dbReference type="ARBA" id="ARBA00006759"/>
    </source>
</evidence>
<dbReference type="GO" id="GO:0046872">
    <property type="term" value="F:metal ion binding"/>
    <property type="evidence" value="ECO:0007669"/>
    <property type="project" value="UniProtKB-KW"/>
</dbReference>
<dbReference type="EC" id="3.-.-.-" evidence="10"/>
<feature type="domain" description="Metallo-beta-lactamase" evidence="9">
    <location>
        <begin position="12"/>
        <end position="171"/>
    </location>
</feature>
<dbReference type="Pfam" id="PF00753">
    <property type="entry name" value="Lactamase_B"/>
    <property type="match status" value="1"/>
</dbReference>
<dbReference type="PANTHER" id="PTHR43084">
    <property type="entry name" value="PERSULFIDE DIOXYGENASE ETHE1"/>
    <property type="match status" value="1"/>
</dbReference>
<dbReference type="EC" id="3.1.2.6" evidence="10"/>
<dbReference type="Proteomes" id="UP000255297">
    <property type="component" value="Unassembled WGS sequence"/>
</dbReference>
<dbReference type="STRING" id="1122170.GCA_000701265_03040"/>
<sequence>MLFRQLFDNESCTYTYLLASGKGREAIIIDPVKSKTHLYIQLLNQLDIKLVASIETHLHADHLTAAGDLYHQTDCQLMMGMQTKAECVSVKFQDNETLEFDGLKLKAIYTPGHTDDSYCFIMNDIIFTGDTLLIRGTGRTDFQNGSPSMQYDSLFEKILTLPGDTRVYPAHDYHGMTVSTIAEEKHFNPRLQIKSRDEYIELMNNLNLPPPKMIDVALKGNLKCGLTD</sequence>
<dbReference type="GO" id="GO:0070813">
    <property type="term" value="P:hydrogen sulfide metabolic process"/>
    <property type="evidence" value="ECO:0007669"/>
    <property type="project" value="TreeGrafter"/>
</dbReference>
<name>A0A378LXH1_9GAMM</name>
<accession>A0A378LXH1</accession>
<keyword evidence="4" id="KW-0809">Transit peptide</keyword>
<dbReference type="CDD" id="cd07724">
    <property type="entry name" value="POD-like_MBL-fold"/>
    <property type="match status" value="1"/>
</dbReference>
<evidence type="ECO:0000256" key="3">
    <source>
        <dbReference type="ARBA" id="ARBA00022723"/>
    </source>
</evidence>
<keyword evidence="3" id="KW-0479">Metal-binding</keyword>
<evidence type="ECO:0000259" key="9">
    <source>
        <dbReference type="SMART" id="SM00849"/>
    </source>
</evidence>
<dbReference type="RefSeq" id="WP_031564057.1">
    <property type="nucleotide sequence ID" value="NZ_CAAAIS010000009.1"/>
</dbReference>
<dbReference type="EMBL" id="UGPB01000001">
    <property type="protein sequence ID" value="STY31210.1"/>
    <property type="molecule type" value="Genomic_DNA"/>
</dbReference>
<comment type="similarity">
    <text evidence="2">Belongs to the metallo-beta-lactamase superfamily. Glyoxalase II family.</text>
</comment>
<dbReference type="InterPro" id="IPR001279">
    <property type="entry name" value="Metallo-B-lactamas"/>
</dbReference>
<dbReference type="GO" id="GO:0004416">
    <property type="term" value="F:hydroxyacylglutathione hydrolase activity"/>
    <property type="evidence" value="ECO:0007669"/>
    <property type="project" value="UniProtKB-EC"/>
</dbReference>
<protein>
    <submittedName>
        <fullName evidence="10">Hydroxyacylglutathione hydrolase</fullName>
        <ecNumber evidence="10">3.-.-.-</ecNumber>
        <ecNumber evidence="10">3.1.2.6</ecNumber>
    </submittedName>
</protein>
<keyword evidence="10" id="KW-0378">Hydrolase</keyword>
<comment type="cofactor">
    <cofactor evidence="1">
        <name>Fe(2+)</name>
        <dbReference type="ChEBI" id="CHEBI:29033"/>
    </cofactor>
</comment>
<dbReference type="Gene3D" id="3.60.15.10">
    <property type="entry name" value="Ribonuclease Z/Hydroxyacylglutathione hydrolase-like"/>
    <property type="match status" value="1"/>
</dbReference>
<evidence type="ECO:0000256" key="7">
    <source>
        <dbReference type="ARBA" id="ARBA00023002"/>
    </source>
</evidence>
<evidence type="ECO:0000256" key="6">
    <source>
        <dbReference type="ARBA" id="ARBA00022990"/>
    </source>
</evidence>
<gene>
    <name evidence="10" type="primary">baeB</name>
    <name evidence="10" type="ORF">NCTC11532_02789</name>
</gene>
<evidence type="ECO:0000256" key="4">
    <source>
        <dbReference type="ARBA" id="ARBA00022946"/>
    </source>
</evidence>
<dbReference type="GO" id="GO:0006749">
    <property type="term" value="P:glutathione metabolic process"/>
    <property type="evidence" value="ECO:0007669"/>
    <property type="project" value="InterPro"/>
</dbReference>
<evidence type="ECO:0000256" key="5">
    <source>
        <dbReference type="ARBA" id="ARBA00022964"/>
    </source>
</evidence>
<reference evidence="10 11" key="1">
    <citation type="submission" date="2018-06" db="EMBL/GenBank/DDBJ databases">
        <authorList>
            <consortium name="Pathogen Informatics"/>
            <person name="Doyle S."/>
        </authorList>
    </citation>
    <scope>NUCLEOTIDE SEQUENCE [LARGE SCALE GENOMIC DNA]</scope>
    <source>
        <strain evidence="10 11">NCTC11532</strain>
    </source>
</reference>
<evidence type="ECO:0000256" key="1">
    <source>
        <dbReference type="ARBA" id="ARBA00001954"/>
    </source>
</evidence>
<dbReference type="InterPro" id="IPR036866">
    <property type="entry name" value="RibonucZ/Hydroxyglut_hydro"/>
</dbReference>
<keyword evidence="6" id="KW-0007">Acetylation</keyword>
<dbReference type="FunFam" id="3.60.15.10:FF:000013">
    <property type="entry name" value="Persulfide dioxygenase ETHE1, mitochondrial"/>
    <property type="match status" value="1"/>
</dbReference>
<dbReference type="InterPro" id="IPR044528">
    <property type="entry name" value="POD-like_MBL-fold"/>
</dbReference>
<dbReference type="SUPFAM" id="SSF56281">
    <property type="entry name" value="Metallo-hydrolase/oxidoreductase"/>
    <property type="match status" value="1"/>
</dbReference>
<dbReference type="SMART" id="SM00849">
    <property type="entry name" value="Lactamase_B"/>
    <property type="match status" value="1"/>
</dbReference>
<keyword evidence="5" id="KW-0223">Dioxygenase</keyword>
<dbReference type="OrthoDB" id="9784009at2"/>
<dbReference type="GO" id="GO:0050313">
    <property type="term" value="F:sulfur dioxygenase activity"/>
    <property type="evidence" value="ECO:0007669"/>
    <property type="project" value="InterPro"/>
</dbReference>
<dbReference type="InterPro" id="IPR051682">
    <property type="entry name" value="Mito_Persulfide_Diox"/>
</dbReference>
<keyword evidence="7" id="KW-0560">Oxidoreductase</keyword>
<keyword evidence="8" id="KW-0408">Iron</keyword>
<dbReference type="AlphaFoldDB" id="A0A378LXH1"/>
<proteinExistence type="inferred from homology"/>
<keyword evidence="11" id="KW-1185">Reference proteome</keyword>
<organism evidence="10 11">
    <name type="scientific">Legionella wadsworthii</name>
    <dbReference type="NCBI Taxonomy" id="28088"/>
    <lineage>
        <taxon>Bacteria</taxon>
        <taxon>Pseudomonadati</taxon>
        <taxon>Pseudomonadota</taxon>
        <taxon>Gammaproteobacteria</taxon>
        <taxon>Legionellales</taxon>
        <taxon>Legionellaceae</taxon>
        <taxon>Legionella</taxon>
    </lineage>
</organism>